<dbReference type="NCBIfam" id="TIGR00701">
    <property type="entry name" value="protoporphyrinogen oxidase HemJ"/>
    <property type="match status" value="1"/>
</dbReference>
<gene>
    <name evidence="15" type="primary">hemJ</name>
    <name evidence="15" type="ORF">K2F26_22505</name>
</gene>
<dbReference type="Pfam" id="PF03653">
    <property type="entry name" value="UPF0093"/>
    <property type="match status" value="1"/>
</dbReference>
<feature type="transmembrane region" description="Helical" evidence="14">
    <location>
        <begin position="56"/>
        <end position="76"/>
    </location>
</feature>
<dbReference type="PANTHER" id="PTHR40255:SF1">
    <property type="entry name" value="PROTOPORPHYRINOGEN IX OXIDASE"/>
    <property type="match status" value="1"/>
</dbReference>
<evidence type="ECO:0000313" key="16">
    <source>
        <dbReference type="Proteomes" id="UP000826540"/>
    </source>
</evidence>
<comment type="subunit">
    <text evidence="14">Homodimer.</text>
</comment>
<dbReference type="PANTHER" id="PTHR40255">
    <property type="entry name" value="UPF0093 MEMBRANE PROTEIN SLR1790"/>
    <property type="match status" value="1"/>
</dbReference>
<keyword evidence="16" id="KW-1185">Reference proteome</keyword>
<comment type="subcellular location">
    <subcellularLocation>
        <location evidence="1 14">Cell membrane</location>
        <topology evidence="1 14">Multi-pass membrane protein</topology>
    </subcellularLocation>
</comment>
<sequence>MAYSWFKAFHIIGFVVWFAGLFYLVRLFIYHVEANQEPEPAKTILKNQYQLMEKRLYHIITIPGMIVTVAMAIGILSTNPDLLKETWLHFKLGFVGILLIYHHYCGRLMKQLAADECKWSGQQLRALNEAPTLLLVVIVMLAIFKNNLPTDITAWLIFGLVIFMAASIQMYAKIRRRNKEKMLAEMNQVNQNNQVPQAQS</sequence>
<feature type="transmembrane region" description="Helical" evidence="14">
    <location>
        <begin position="152"/>
        <end position="172"/>
    </location>
</feature>
<evidence type="ECO:0000256" key="3">
    <source>
        <dbReference type="ARBA" id="ARBA00006501"/>
    </source>
</evidence>
<comment type="cofactor">
    <cofactor evidence="14">
        <name>heme b</name>
        <dbReference type="ChEBI" id="CHEBI:60344"/>
    </cofactor>
    <text evidence="14">Binds 1 heme b (iron(II)-protoporphyrin IX) group per subunit.</text>
</comment>
<comment type="function">
    <text evidence="14">Catalyzes the oxidation of protoporphyrinogen IX to protoporphyrin IX.</text>
</comment>
<feature type="transmembrane region" description="Helical" evidence="14">
    <location>
        <begin position="126"/>
        <end position="146"/>
    </location>
</feature>
<keyword evidence="7 14" id="KW-0812">Transmembrane</keyword>
<dbReference type="HAMAP" id="MF_02239">
    <property type="entry name" value="HemJ"/>
    <property type="match status" value="1"/>
</dbReference>
<keyword evidence="8 14" id="KW-0479">Metal-binding</keyword>
<reference evidence="15 16" key="1">
    <citation type="journal article" date="2022" name="J. Am. Chem. Soc.">
        <title>Biosynthesis of Guanitoxin Enables Global Environmental Detection in Freshwater Cyanobacteria.</title>
        <authorList>
            <person name="Lima S.T."/>
            <person name="Fallon T.R."/>
            <person name="Cordoza J.L."/>
            <person name="Chekan J.R."/>
            <person name="Delbaje E."/>
            <person name="Hopiavuori A.R."/>
            <person name="Alvarenga D.O."/>
            <person name="Wood S.M."/>
            <person name="Luhavaya H."/>
            <person name="Baumgartner J.T."/>
            <person name="Dorr F.A."/>
            <person name="Etchegaray A."/>
            <person name="Pinto E."/>
            <person name="McKinnie S.M.K."/>
            <person name="Fiore M.F."/>
            <person name="Moore B.S."/>
        </authorList>
    </citation>
    <scope>NUCLEOTIDE SEQUENCE [LARGE SCALE GENOMIC DNA]</scope>
    <source>
        <strain evidence="15 16">ITEP-024</strain>
    </source>
</reference>
<comment type="pathway">
    <text evidence="2 14">Porphyrin-containing compound metabolism; protoporphyrin-IX biosynthesis; protoporphyrin-IX from protoporphyrinogen-IX: step 1/1.</text>
</comment>
<feature type="transmembrane region" description="Helical" evidence="14">
    <location>
        <begin position="6"/>
        <end position="25"/>
    </location>
</feature>
<evidence type="ECO:0000256" key="9">
    <source>
        <dbReference type="ARBA" id="ARBA00022989"/>
    </source>
</evidence>
<feature type="binding site" description="axial binding residue" evidence="14">
    <location>
        <position position="10"/>
    </location>
    <ligand>
        <name>heme</name>
        <dbReference type="ChEBI" id="CHEBI:30413"/>
    </ligand>
    <ligandPart>
        <name>Fe</name>
        <dbReference type="ChEBI" id="CHEBI:18248"/>
    </ligandPart>
</feature>
<dbReference type="RefSeq" id="WP_194056214.1">
    <property type="nucleotide sequence ID" value="NZ_CP080598.1"/>
</dbReference>
<evidence type="ECO:0000256" key="14">
    <source>
        <dbReference type="HAMAP-Rule" id="MF_02239"/>
    </source>
</evidence>
<evidence type="ECO:0000256" key="8">
    <source>
        <dbReference type="ARBA" id="ARBA00022723"/>
    </source>
</evidence>
<keyword evidence="5 14" id="KW-1003">Cell membrane</keyword>
<comment type="similarity">
    <text evidence="3 14">Belongs to the HemJ family.</text>
</comment>
<dbReference type="EMBL" id="CP080598">
    <property type="protein sequence ID" value="QYX31536.1"/>
    <property type="molecule type" value="Genomic_DNA"/>
</dbReference>
<dbReference type="InterPro" id="IPR005265">
    <property type="entry name" value="HemJ-like"/>
</dbReference>
<feature type="binding site" description="axial binding residue" evidence="14">
    <location>
        <position position="91"/>
    </location>
    <ligand>
        <name>heme</name>
        <dbReference type="ChEBI" id="CHEBI:30413"/>
    </ligand>
    <ligandPart>
        <name>Fe</name>
        <dbReference type="ChEBI" id="CHEBI:18248"/>
    </ligandPart>
</feature>
<feature type="transmembrane region" description="Helical" evidence="14">
    <location>
        <begin position="88"/>
        <end position="105"/>
    </location>
</feature>
<evidence type="ECO:0000256" key="7">
    <source>
        <dbReference type="ARBA" id="ARBA00022692"/>
    </source>
</evidence>
<keyword evidence="9 14" id="KW-1133">Transmembrane helix</keyword>
<accession>A0ABX8WYP7</accession>
<evidence type="ECO:0000256" key="6">
    <source>
        <dbReference type="ARBA" id="ARBA00022617"/>
    </source>
</evidence>
<evidence type="ECO:0000256" key="5">
    <source>
        <dbReference type="ARBA" id="ARBA00022475"/>
    </source>
</evidence>
<name>A0ABX8WYP7_9CYAN</name>
<comment type="catalytic activity">
    <reaction evidence="13 14">
        <text>protoporphyrinogen IX + 3 A = protoporphyrin IX + 3 AH2</text>
        <dbReference type="Rhea" id="RHEA:62000"/>
        <dbReference type="ChEBI" id="CHEBI:13193"/>
        <dbReference type="ChEBI" id="CHEBI:17499"/>
        <dbReference type="ChEBI" id="CHEBI:57306"/>
        <dbReference type="ChEBI" id="CHEBI:57307"/>
    </reaction>
</comment>
<keyword evidence="6 14" id="KW-0349">Heme</keyword>
<proteinExistence type="inferred from homology"/>
<evidence type="ECO:0000256" key="13">
    <source>
        <dbReference type="ARBA" id="ARBA00048390"/>
    </source>
</evidence>
<organism evidence="15 16">
    <name type="scientific">Sphaerospermopsis torques-reginae ITEP-024</name>
    <dbReference type="NCBI Taxonomy" id="984208"/>
    <lineage>
        <taxon>Bacteria</taxon>
        <taxon>Bacillati</taxon>
        <taxon>Cyanobacteriota</taxon>
        <taxon>Cyanophyceae</taxon>
        <taxon>Nostocales</taxon>
        <taxon>Aphanizomenonaceae</taxon>
        <taxon>Sphaerospermopsis</taxon>
        <taxon>Sphaerospermopsis torques-reginae</taxon>
    </lineage>
</organism>
<dbReference type="EC" id="1.3.99.-" evidence="14"/>
<evidence type="ECO:0000256" key="2">
    <source>
        <dbReference type="ARBA" id="ARBA00005073"/>
    </source>
</evidence>
<keyword evidence="11 14" id="KW-0408">Iron</keyword>
<evidence type="ECO:0000313" key="15">
    <source>
        <dbReference type="EMBL" id="QYX31536.1"/>
    </source>
</evidence>
<evidence type="ECO:0000256" key="12">
    <source>
        <dbReference type="ARBA" id="ARBA00023136"/>
    </source>
</evidence>
<evidence type="ECO:0000256" key="1">
    <source>
        <dbReference type="ARBA" id="ARBA00004651"/>
    </source>
</evidence>
<evidence type="ECO:0000256" key="4">
    <source>
        <dbReference type="ARBA" id="ARBA00017504"/>
    </source>
</evidence>
<evidence type="ECO:0000256" key="10">
    <source>
        <dbReference type="ARBA" id="ARBA00023002"/>
    </source>
</evidence>
<evidence type="ECO:0000256" key="11">
    <source>
        <dbReference type="ARBA" id="ARBA00023004"/>
    </source>
</evidence>
<protein>
    <recommendedName>
        <fullName evidence="4 14">Protoporphyrinogen IX oxidase</fullName>
        <shortName evidence="14">PPO</shortName>
        <ecNumber evidence="14">1.3.99.-</ecNumber>
    </recommendedName>
</protein>
<keyword evidence="12 14" id="KW-0472">Membrane</keyword>
<dbReference type="Proteomes" id="UP000826540">
    <property type="component" value="Chromosome"/>
</dbReference>
<keyword evidence="10 14" id="KW-0560">Oxidoreductase</keyword>